<accession>A0ABP6S979</accession>
<keyword evidence="2" id="KW-1185">Reference proteome</keyword>
<evidence type="ECO:0000313" key="1">
    <source>
        <dbReference type="EMBL" id="GAA3371151.1"/>
    </source>
</evidence>
<dbReference type="EMBL" id="BAAAYL010000001">
    <property type="protein sequence ID" value="GAA3371151.1"/>
    <property type="molecule type" value="Genomic_DNA"/>
</dbReference>
<protein>
    <submittedName>
        <fullName evidence="1">Uncharacterized protein</fullName>
    </submittedName>
</protein>
<dbReference type="Proteomes" id="UP001499990">
    <property type="component" value="Unassembled WGS sequence"/>
</dbReference>
<reference evidence="2" key="1">
    <citation type="journal article" date="2019" name="Int. J. Syst. Evol. Microbiol.">
        <title>The Global Catalogue of Microorganisms (GCM) 10K type strain sequencing project: providing services to taxonomists for standard genome sequencing and annotation.</title>
        <authorList>
            <consortium name="The Broad Institute Genomics Platform"/>
            <consortium name="The Broad Institute Genome Sequencing Center for Infectious Disease"/>
            <person name="Wu L."/>
            <person name="Ma J."/>
        </authorList>
    </citation>
    <scope>NUCLEOTIDE SEQUENCE [LARGE SCALE GENOMIC DNA]</scope>
    <source>
        <strain evidence="2">JCM 9651</strain>
    </source>
</reference>
<evidence type="ECO:0000313" key="2">
    <source>
        <dbReference type="Proteomes" id="UP001499990"/>
    </source>
</evidence>
<dbReference type="RefSeq" id="WP_345035977.1">
    <property type="nucleotide sequence ID" value="NZ_BAAAYL010000001.1"/>
</dbReference>
<comment type="caution">
    <text evidence="1">The sequence shown here is derived from an EMBL/GenBank/DDBJ whole genome shotgun (WGS) entry which is preliminary data.</text>
</comment>
<name>A0ABP6S979_9ACTN</name>
<sequence>MTTTPDLHHVILTAITEYTREATSDLSQHATRDHLADLVTERLAEHGLAPELESEPTVMRAGGVYELQTVFGGTEHVHTFRAEYTTRHPEDGHLVAFGWTRNDKPGAQWGAHYVDEFEMPEWTERRTGYETDPGEFTIYRVKRGTITLGRYTTRSEAQAHGWDDFLNSTGLDGGQPLWRPNRGNDAIEHLWFTSDNGNCFTPYTVTALTVAHRYDPEADQ</sequence>
<gene>
    <name evidence="1" type="ORF">GCM10020367_20660</name>
</gene>
<proteinExistence type="predicted"/>
<organism evidence="1 2">
    <name type="scientific">Streptomyces sannanensis</name>
    <dbReference type="NCBI Taxonomy" id="285536"/>
    <lineage>
        <taxon>Bacteria</taxon>
        <taxon>Bacillati</taxon>
        <taxon>Actinomycetota</taxon>
        <taxon>Actinomycetes</taxon>
        <taxon>Kitasatosporales</taxon>
        <taxon>Streptomycetaceae</taxon>
        <taxon>Streptomyces</taxon>
    </lineage>
</organism>